<proteinExistence type="predicted"/>
<protein>
    <submittedName>
        <fullName evidence="1">Uncharacterized protein</fullName>
    </submittedName>
</protein>
<gene>
    <name evidence="1" type="ORF">QFC19_005016</name>
</gene>
<organism evidence="1 2">
    <name type="scientific">Naganishia cerealis</name>
    <dbReference type="NCBI Taxonomy" id="610337"/>
    <lineage>
        <taxon>Eukaryota</taxon>
        <taxon>Fungi</taxon>
        <taxon>Dikarya</taxon>
        <taxon>Basidiomycota</taxon>
        <taxon>Agaricomycotina</taxon>
        <taxon>Tremellomycetes</taxon>
        <taxon>Filobasidiales</taxon>
        <taxon>Filobasidiaceae</taxon>
        <taxon>Naganishia</taxon>
    </lineage>
</organism>
<dbReference type="Proteomes" id="UP001241377">
    <property type="component" value="Unassembled WGS sequence"/>
</dbReference>
<sequence>MSYSNAGRHSYGHSHDGNAYELPSLQQQTRPGGYVRTDDQDDVPIHSRRQSRLDMAARPVNSTYSSYNDGYGPGRDAGDNNAGYQSPALAAQTRHSAYGASYHDTPQSQEHYDNPFEQVSGHEPEFDIMADFNNAGPRYSNIYGTAPDESMRELVKNGGRPITSYRPQTAHSELAKPYRPRSKAGSSRSDEPQGEEYRDSPIERSYSMRHSTQEHKRGKNRIKPLLADANWDNSRHDVIREDDEDARWGSGAGGKARFNTKAKDANGVELVTVPALGPE</sequence>
<accession>A0ACC2VR83</accession>
<evidence type="ECO:0000313" key="2">
    <source>
        <dbReference type="Proteomes" id="UP001241377"/>
    </source>
</evidence>
<keyword evidence="2" id="KW-1185">Reference proteome</keyword>
<evidence type="ECO:0000313" key="1">
    <source>
        <dbReference type="EMBL" id="KAJ9101935.1"/>
    </source>
</evidence>
<comment type="caution">
    <text evidence="1">The sequence shown here is derived from an EMBL/GenBank/DDBJ whole genome shotgun (WGS) entry which is preliminary data.</text>
</comment>
<name>A0ACC2VR83_9TREE</name>
<dbReference type="EMBL" id="JASBWR010000055">
    <property type="protein sequence ID" value="KAJ9101935.1"/>
    <property type="molecule type" value="Genomic_DNA"/>
</dbReference>
<reference evidence="1" key="1">
    <citation type="submission" date="2023-04" db="EMBL/GenBank/DDBJ databases">
        <title>Draft Genome sequencing of Naganishia species isolated from polar environments using Oxford Nanopore Technology.</title>
        <authorList>
            <person name="Leo P."/>
            <person name="Venkateswaran K."/>
        </authorList>
    </citation>
    <scope>NUCLEOTIDE SEQUENCE</scope>
    <source>
        <strain evidence="1">MNA-CCFEE 5261</strain>
    </source>
</reference>